<dbReference type="Proteomes" id="UP000663852">
    <property type="component" value="Unassembled WGS sequence"/>
</dbReference>
<evidence type="ECO:0000313" key="1">
    <source>
        <dbReference type="EMBL" id="CAF0914121.1"/>
    </source>
</evidence>
<accession>A0A814AMC6</accession>
<gene>
    <name evidence="1" type="ORF">EDS130_LOCUS10428</name>
</gene>
<dbReference type="EMBL" id="CAJNOJ010000036">
    <property type="protein sequence ID" value="CAF0914121.1"/>
    <property type="molecule type" value="Genomic_DNA"/>
</dbReference>
<protein>
    <submittedName>
        <fullName evidence="1">Uncharacterized protein</fullName>
    </submittedName>
</protein>
<organism evidence="1 2">
    <name type="scientific">Adineta ricciae</name>
    <name type="common">Rotifer</name>
    <dbReference type="NCBI Taxonomy" id="249248"/>
    <lineage>
        <taxon>Eukaryota</taxon>
        <taxon>Metazoa</taxon>
        <taxon>Spiralia</taxon>
        <taxon>Gnathifera</taxon>
        <taxon>Rotifera</taxon>
        <taxon>Eurotatoria</taxon>
        <taxon>Bdelloidea</taxon>
        <taxon>Adinetida</taxon>
        <taxon>Adinetidae</taxon>
        <taxon>Adineta</taxon>
    </lineage>
</organism>
<comment type="caution">
    <text evidence="1">The sequence shown here is derived from an EMBL/GenBank/DDBJ whole genome shotgun (WGS) entry which is preliminary data.</text>
</comment>
<name>A0A814AMC6_ADIRI</name>
<reference evidence="1" key="1">
    <citation type="submission" date="2021-02" db="EMBL/GenBank/DDBJ databases">
        <authorList>
            <person name="Nowell W R."/>
        </authorList>
    </citation>
    <scope>NUCLEOTIDE SEQUENCE</scope>
</reference>
<evidence type="ECO:0000313" key="2">
    <source>
        <dbReference type="Proteomes" id="UP000663852"/>
    </source>
</evidence>
<dbReference type="AlphaFoldDB" id="A0A814AMC6"/>
<sequence>MSDRVAFGCTAPLCLFDGEPYIIVYDPGKRVQIRRKDLAPFESILDIFHNEKEWTNALNIATERSWSILLIFPHQTEIQITTFVTRHVLNRSQLHSIYLILRDEVRCNAQLTNMLQSQLYWCRPLTTELSRDFILSHRYIVYYVVLTNDECYQCVPSVKIVSVIKSQTKF</sequence>
<proteinExistence type="predicted"/>